<dbReference type="GO" id="GO:0000146">
    <property type="term" value="F:microfilament motor activity"/>
    <property type="evidence" value="ECO:0007669"/>
    <property type="project" value="TreeGrafter"/>
</dbReference>
<reference evidence="5" key="1">
    <citation type="submission" date="2021-06" db="EMBL/GenBank/DDBJ databases">
        <authorList>
            <person name="Hodson N. C."/>
            <person name="Mongue J. A."/>
            <person name="Jaron S. K."/>
        </authorList>
    </citation>
    <scope>NUCLEOTIDE SEQUENCE</scope>
</reference>
<dbReference type="InterPro" id="IPR001609">
    <property type="entry name" value="Myosin_head_motor_dom-like"/>
</dbReference>
<evidence type="ECO:0000313" key="6">
    <source>
        <dbReference type="Proteomes" id="UP000708208"/>
    </source>
</evidence>
<comment type="caution">
    <text evidence="3">Lacks conserved residue(s) required for the propagation of feature annotation.</text>
</comment>
<keyword evidence="3" id="KW-0518">Myosin</keyword>
<dbReference type="GO" id="GO:0051015">
    <property type="term" value="F:actin filament binding"/>
    <property type="evidence" value="ECO:0007669"/>
    <property type="project" value="TreeGrafter"/>
</dbReference>
<dbReference type="AlphaFoldDB" id="A0A8J2LGU1"/>
<evidence type="ECO:0000259" key="4">
    <source>
        <dbReference type="PROSITE" id="PS51456"/>
    </source>
</evidence>
<evidence type="ECO:0000256" key="2">
    <source>
        <dbReference type="ARBA" id="ARBA00022840"/>
    </source>
</evidence>
<evidence type="ECO:0000256" key="3">
    <source>
        <dbReference type="PROSITE-ProRule" id="PRU00782"/>
    </source>
</evidence>
<dbReference type="GO" id="GO:0016459">
    <property type="term" value="C:myosin complex"/>
    <property type="evidence" value="ECO:0007669"/>
    <property type="project" value="UniProtKB-KW"/>
</dbReference>
<dbReference type="PANTHER" id="PTHR13140:SF729">
    <property type="entry name" value="UNCONVENTIONAL MYOSIN-IE"/>
    <property type="match status" value="1"/>
</dbReference>
<proteinExistence type="inferred from homology"/>
<feature type="non-terminal residue" evidence="5">
    <location>
        <position position="124"/>
    </location>
</feature>
<sequence>YAILTEGTWPSWKGDPREGIQKIMQAAHMDRDQYQLGRTKIFIKAPESLFQLEELRERRFDGFARVIQRAFRKYFAQRQRQKQREEAAAIVFGKKQRRSYSINRAFMGDYIGLDHKPELQSLVG</sequence>
<keyword evidence="3" id="KW-0505">Motor protein</keyword>
<keyword evidence="6" id="KW-1185">Reference proteome</keyword>
<gene>
    <name evidence="5" type="ORF">AFUS01_LOCUS32050</name>
</gene>
<dbReference type="GO" id="GO:0005737">
    <property type="term" value="C:cytoplasm"/>
    <property type="evidence" value="ECO:0007669"/>
    <property type="project" value="TreeGrafter"/>
</dbReference>
<dbReference type="GO" id="GO:0005886">
    <property type="term" value="C:plasma membrane"/>
    <property type="evidence" value="ECO:0007669"/>
    <property type="project" value="TreeGrafter"/>
</dbReference>
<feature type="domain" description="Myosin motor" evidence="4">
    <location>
        <begin position="1"/>
        <end position="57"/>
    </location>
</feature>
<dbReference type="GO" id="GO:0005902">
    <property type="term" value="C:microvillus"/>
    <property type="evidence" value="ECO:0007669"/>
    <property type="project" value="TreeGrafter"/>
</dbReference>
<dbReference type="GO" id="GO:0006897">
    <property type="term" value="P:endocytosis"/>
    <property type="evidence" value="ECO:0007669"/>
    <property type="project" value="TreeGrafter"/>
</dbReference>
<keyword evidence="3" id="KW-0009">Actin-binding</keyword>
<dbReference type="PROSITE" id="PS51456">
    <property type="entry name" value="MYOSIN_MOTOR"/>
    <property type="match status" value="1"/>
</dbReference>
<evidence type="ECO:0000313" key="5">
    <source>
        <dbReference type="EMBL" id="CAG7821734.1"/>
    </source>
</evidence>
<evidence type="ECO:0000256" key="1">
    <source>
        <dbReference type="ARBA" id="ARBA00022741"/>
    </source>
</evidence>
<comment type="caution">
    <text evidence="5">The sequence shown here is derived from an EMBL/GenBank/DDBJ whole genome shotgun (WGS) entry which is preliminary data.</text>
</comment>
<accession>A0A8J2LGU1</accession>
<protein>
    <recommendedName>
        <fullName evidence="4">Myosin motor domain-containing protein</fullName>
    </recommendedName>
</protein>
<dbReference type="EMBL" id="CAJVCH010519381">
    <property type="protein sequence ID" value="CAG7821734.1"/>
    <property type="molecule type" value="Genomic_DNA"/>
</dbReference>
<dbReference type="OrthoDB" id="6108017at2759"/>
<comment type="similarity">
    <text evidence="3">Belongs to the TRAFAC class myosin-kinesin ATPase superfamily. Myosin family.</text>
</comment>
<dbReference type="PANTHER" id="PTHR13140">
    <property type="entry name" value="MYOSIN"/>
    <property type="match status" value="1"/>
</dbReference>
<dbReference type="GO" id="GO:0005524">
    <property type="term" value="F:ATP binding"/>
    <property type="evidence" value="ECO:0007669"/>
    <property type="project" value="UniProtKB-KW"/>
</dbReference>
<feature type="non-terminal residue" evidence="5">
    <location>
        <position position="1"/>
    </location>
</feature>
<keyword evidence="1" id="KW-0547">Nucleotide-binding</keyword>
<keyword evidence="2" id="KW-0067">ATP-binding</keyword>
<dbReference type="GO" id="GO:0007015">
    <property type="term" value="P:actin filament organization"/>
    <property type="evidence" value="ECO:0007669"/>
    <property type="project" value="TreeGrafter"/>
</dbReference>
<organism evidence="5 6">
    <name type="scientific">Allacma fusca</name>
    <dbReference type="NCBI Taxonomy" id="39272"/>
    <lineage>
        <taxon>Eukaryota</taxon>
        <taxon>Metazoa</taxon>
        <taxon>Ecdysozoa</taxon>
        <taxon>Arthropoda</taxon>
        <taxon>Hexapoda</taxon>
        <taxon>Collembola</taxon>
        <taxon>Symphypleona</taxon>
        <taxon>Sminthuridae</taxon>
        <taxon>Allacma</taxon>
    </lineage>
</organism>
<name>A0A8J2LGU1_9HEXA</name>
<dbReference type="Proteomes" id="UP000708208">
    <property type="component" value="Unassembled WGS sequence"/>
</dbReference>